<protein>
    <submittedName>
        <fullName evidence="1">N-alpha-acetyltransferase Nat5p</fullName>
    </submittedName>
</protein>
<proteinExistence type="predicted"/>
<organism evidence="1 2">
    <name type="scientific">[Candida] jaroonii</name>
    <dbReference type="NCBI Taxonomy" id="467808"/>
    <lineage>
        <taxon>Eukaryota</taxon>
        <taxon>Fungi</taxon>
        <taxon>Dikarya</taxon>
        <taxon>Ascomycota</taxon>
        <taxon>Saccharomycotina</taxon>
        <taxon>Pichiomycetes</taxon>
        <taxon>Debaryomycetaceae</taxon>
        <taxon>Yamadazyma</taxon>
    </lineage>
</organism>
<keyword evidence="2" id="KW-1185">Reference proteome</keyword>
<accession>A0ACA9Y884</accession>
<dbReference type="Proteomes" id="UP001152531">
    <property type="component" value="Unassembled WGS sequence"/>
</dbReference>
<evidence type="ECO:0000313" key="2">
    <source>
        <dbReference type="Proteomes" id="UP001152531"/>
    </source>
</evidence>
<reference evidence="1" key="1">
    <citation type="submission" date="2022-06" db="EMBL/GenBank/DDBJ databases">
        <authorList>
            <person name="Legras J.-L."/>
            <person name="Devillers H."/>
            <person name="Grondin C."/>
        </authorList>
    </citation>
    <scope>NUCLEOTIDE SEQUENCE</scope>
    <source>
        <strain evidence="1">CLIB 1444</strain>
    </source>
</reference>
<sequence length="171" mass="19622">MPSINLDDLTTNNLGVFKKIFGVTLPIEYSEDWYANSFDSDQIVKLAFYSELPVGAMKAKLLNIESFQGNFDNFNTSKLVSKSIPNAVYLETLSVLESYRNLGIGEKLLNYLIEETTKRFVHEIIIHVHVENTKAIDWYKKHGFVEKELLKDYYKSKGLTNPDAYILSLKV</sequence>
<evidence type="ECO:0000313" key="1">
    <source>
        <dbReference type="EMBL" id="CAH6720980.1"/>
    </source>
</evidence>
<gene>
    <name evidence="1" type="ORF">CLIB1444_05S00936</name>
</gene>
<name>A0ACA9Y884_9ASCO</name>
<comment type="caution">
    <text evidence="1">The sequence shown here is derived from an EMBL/GenBank/DDBJ whole genome shotgun (WGS) entry which is preliminary data.</text>
</comment>
<dbReference type="EMBL" id="CALSDN010000005">
    <property type="protein sequence ID" value="CAH6720980.1"/>
    <property type="molecule type" value="Genomic_DNA"/>
</dbReference>